<dbReference type="Proteomes" id="UP000823775">
    <property type="component" value="Unassembled WGS sequence"/>
</dbReference>
<comment type="caution">
    <text evidence="1">The sequence shown here is derived from an EMBL/GenBank/DDBJ whole genome shotgun (WGS) entry which is preliminary data.</text>
</comment>
<evidence type="ECO:0000313" key="1">
    <source>
        <dbReference type="EMBL" id="MCD9638429.1"/>
    </source>
</evidence>
<organism evidence="1 2">
    <name type="scientific">Datura stramonium</name>
    <name type="common">Jimsonweed</name>
    <name type="synonym">Common thornapple</name>
    <dbReference type="NCBI Taxonomy" id="4076"/>
    <lineage>
        <taxon>Eukaryota</taxon>
        <taxon>Viridiplantae</taxon>
        <taxon>Streptophyta</taxon>
        <taxon>Embryophyta</taxon>
        <taxon>Tracheophyta</taxon>
        <taxon>Spermatophyta</taxon>
        <taxon>Magnoliopsida</taxon>
        <taxon>eudicotyledons</taxon>
        <taxon>Gunneridae</taxon>
        <taxon>Pentapetalae</taxon>
        <taxon>asterids</taxon>
        <taxon>lamiids</taxon>
        <taxon>Solanales</taxon>
        <taxon>Solanaceae</taxon>
        <taxon>Solanoideae</taxon>
        <taxon>Datureae</taxon>
        <taxon>Datura</taxon>
    </lineage>
</organism>
<keyword evidence="2" id="KW-1185">Reference proteome</keyword>
<reference evidence="1 2" key="1">
    <citation type="journal article" date="2021" name="BMC Genomics">
        <title>Datura genome reveals duplications of psychoactive alkaloid biosynthetic genes and high mutation rate following tissue culture.</title>
        <authorList>
            <person name="Rajewski A."/>
            <person name="Carter-House D."/>
            <person name="Stajich J."/>
            <person name="Litt A."/>
        </authorList>
    </citation>
    <scope>NUCLEOTIDE SEQUENCE [LARGE SCALE GENOMIC DNA]</scope>
    <source>
        <strain evidence="1">AR-01</strain>
    </source>
</reference>
<accession>A0ABS8UV08</accession>
<evidence type="ECO:0000313" key="2">
    <source>
        <dbReference type="Proteomes" id="UP000823775"/>
    </source>
</evidence>
<name>A0ABS8UV08_DATST</name>
<protein>
    <submittedName>
        <fullName evidence="1">Uncharacterized protein</fullName>
    </submittedName>
</protein>
<proteinExistence type="predicted"/>
<sequence length="101" mass="11485">MRPIRSRLCIPSSALSGIVSFRERGRGYELETTARHGSADYTWARLNHDAVLLGFASPFTMKVSLLFFKKKKMETELDYLMEGKEEVQLCIKFRSLGVGLP</sequence>
<gene>
    <name evidence="1" type="ORF">HAX54_022392</name>
</gene>
<dbReference type="EMBL" id="JACEIK010002699">
    <property type="protein sequence ID" value="MCD9638429.1"/>
    <property type="molecule type" value="Genomic_DNA"/>
</dbReference>